<evidence type="ECO:0000313" key="9">
    <source>
        <dbReference type="Proteomes" id="UP000028999"/>
    </source>
</evidence>
<gene>
    <name evidence="8" type="primary">BnaA08g03860D</name>
    <name evidence="7" type="ORF">DARMORV10_A08P05720.1</name>
    <name evidence="8" type="ORF">GSBRNA2T00094989001</name>
</gene>
<dbReference type="GO" id="GO:0031640">
    <property type="term" value="P:killing of cells of another organism"/>
    <property type="evidence" value="ECO:0007669"/>
    <property type="project" value="UniProtKB-KW"/>
</dbReference>
<organism evidence="8 9">
    <name type="scientific">Brassica napus</name>
    <name type="common">Rape</name>
    <dbReference type="NCBI Taxonomy" id="3708"/>
    <lineage>
        <taxon>Eukaryota</taxon>
        <taxon>Viridiplantae</taxon>
        <taxon>Streptophyta</taxon>
        <taxon>Embryophyta</taxon>
        <taxon>Tracheophyta</taxon>
        <taxon>Spermatophyta</taxon>
        <taxon>Magnoliopsida</taxon>
        <taxon>eudicotyledons</taxon>
        <taxon>Gunneridae</taxon>
        <taxon>Pentapetalae</taxon>
        <taxon>rosids</taxon>
        <taxon>malvids</taxon>
        <taxon>Brassicales</taxon>
        <taxon>Brassicaceae</taxon>
        <taxon>Brassiceae</taxon>
        <taxon>Brassica</taxon>
    </lineage>
</organism>
<evidence type="ECO:0000256" key="5">
    <source>
        <dbReference type="ARBA" id="ARBA00023157"/>
    </source>
</evidence>
<evidence type="ECO:0000313" key="7">
    <source>
        <dbReference type="EMBL" id="CAF2220478.1"/>
    </source>
</evidence>
<dbReference type="PaxDb" id="3708-A0A078FWE0"/>
<keyword evidence="6" id="KW-0732">Signal</keyword>
<dbReference type="GO" id="GO:0050832">
    <property type="term" value="P:defense response to fungus"/>
    <property type="evidence" value="ECO:0007669"/>
    <property type="project" value="UniProtKB-KW"/>
</dbReference>
<dbReference type="PANTHER" id="PTHR34783:SF4">
    <property type="entry name" value="KNOTTIN SCORPION TOXIN-LIKE DOMAIN-CONTAINING PROTEIN"/>
    <property type="match status" value="1"/>
</dbReference>
<evidence type="ECO:0000256" key="6">
    <source>
        <dbReference type="SAM" id="SignalP"/>
    </source>
</evidence>
<dbReference type="InterPro" id="IPR010851">
    <property type="entry name" value="DEFL"/>
</dbReference>
<keyword evidence="5" id="KW-1015">Disulfide bond</keyword>
<accession>A0A078FWE0</accession>
<evidence type="ECO:0000256" key="3">
    <source>
        <dbReference type="ARBA" id="ARBA00022577"/>
    </source>
</evidence>
<reference evidence="8 9" key="1">
    <citation type="journal article" date="2014" name="Science">
        <title>Plant genetics. Early allopolyploid evolution in the post-Neolithic Brassica napus oilseed genome.</title>
        <authorList>
            <person name="Chalhoub B."/>
            <person name="Denoeud F."/>
            <person name="Liu S."/>
            <person name="Parkin I.A."/>
            <person name="Tang H."/>
            <person name="Wang X."/>
            <person name="Chiquet J."/>
            <person name="Belcram H."/>
            <person name="Tong C."/>
            <person name="Samans B."/>
            <person name="Correa M."/>
            <person name="Da Silva C."/>
            <person name="Just J."/>
            <person name="Falentin C."/>
            <person name="Koh C.S."/>
            <person name="Le Clainche I."/>
            <person name="Bernard M."/>
            <person name="Bento P."/>
            <person name="Noel B."/>
            <person name="Labadie K."/>
            <person name="Alberti A."/>
            <person name="Charles M."/>
            <person name="Arnaud D."/>
            <person name="Guo H."/>
            <person name="Daviaud C."/>
            <person name="Alamery S."/>
            <person name="Jabbari K."/>
            <person name="Zhao M."/>
            <person name="Edger P.P."/>
            <person name="Chelaifa H."/>
            <person name="Tack D."/>
            <person name="Lassalle G."/>
            <person name="Mestiri I."/>
            <person name="Schnel N."/>
            <person name="Le Paslier M.C."/>
            <person name="Fan G."/>
            <person name="Renault V."/>
            <person name="Bayer P.E."/>
            <person name="Golicz A.A."/>
            <person name="Manoli S."/>
            <person name="Lee T.H."/>
            <person name="Thi V.H."/>
            <person name="Chalabi S."/>
            <person name="Hu Q."/>
            <person name="Fan C."/>
            <person name="Tollenaere R."/>
            <person name="Lu Y."/>
            <person name="Battail C."/>
            <person name="Shen J."/>
            <person name="Sidebottom C.H."/>
            <person name="Wang X."/>
            <person name="Canaguier A."/>
            <person name="Chauveau A."/>
            <person name="Berard A."/>
            <person name="Deniot G."/>
            <person name="Guan M."/>
            <person name="Liu Z."/>
            <person name="Sun F."/>
            <person name="Lim Y.P."/>
            <person name="Lyons E."/>
            <person name="Town C.D."/>
            <person name="Bancroft I."/>
            <person name="Wang X."/>
            <person name="Meng J."/>
            <person name="Ma J."/>
            <person name="Pires J.C."/>
            <person name="King G.J."/>
            <person name="Brunel D."/>
            <person name="Delourme R."/>
            <person name="Renard M."/>
            <person name="Aury J.M."/>
            <person name="Adams K.L."/>
            <person name="Batley J."/>
            <person name="Snowdon R.J."/>
            <person name="Tost J."/>
            <person name="Edwards D."/>
            <person name="Zhou Y."/>
            <person name="Hua W."/>
            <person name="Sharpe A.G."/>
            <person name="Paterson A.H."/>
            <person name="Guan C."/>
            <person name="Wincker P."/>
        </authorList>
    </citation>
    <scope>NUCLEOTIDE SEQUENCE [LARGE SCALE GENOMIC DNA]</scope>
    <source>
        <strain evidence="9">cv. Darmor-bzh</strain>
    </source>
</reference>
<reference evidence="8" key="2">
    <citation type="submission" date="2014-06" db="EMBL/GenBank/DDBJ databases">
        <authorList>
            <person name="Genoscope - CEA"/>
        </authorList>
    </citation>
    <scope>NUCLEOTIDE SEQUENCE</scope>
</reference>
<keyword evidence="9" id="KW-1185">Reference proteome</keyword>
<evidence type="ECO:0000256" key="2">
    <source>
        <dbReference type="ARBA" id="ARBA00022529"/>
    </source>
</evidence>
<dbReference type="EMBL" id="LK032069">
    <property type="protein sequence ID" value="CDY17022.1"/>
    <property type="molecule type" value="Genomic_DNA"/>
</dbReference>
<proteinExistence type="inferred from homology"/>
<dbReference type="AlphaFoldDB" id="A0A078FWE0"/>
<name>A0A078FWE0_BRANA</name>
<comment type="similarity">
    <text evidence="1">Belongs to the DEFL family.</text>
</comment>
<keyword evidence="2" id="KW-0929">Antimicrobial</keyword>
<feature type="signal peptide" evidence="6">
    <location>
        <begin position="1"/>
        <end position="26"/>
    </location>
</feature>
<sequence length="83" mass="9282">MRKSLQLLFTFLTVFIILSLGMMIDAQKKETKLCPYKIAHNSKQCFPILCRNECKKKFPPSGSGVCSDSKGFCDCNAPCKGSR</sequence>
<dbReference type="Gramene" id="CDY17022">
    <property type="protein sequence ID" value="CDY17022"/>
    <property type="gene ID" value="GSBRNA2T00094989001"/>
</dbReference>
<dbReference type="EMBL" id="HG994362">
    <property type="protein sequence ID" value="CAF2220478.1"/>
    <property type="molecule type" value="Genomic_DNA"/>
</dbReference>
<dbReference type="PANTHER" id="PTHR34783">
    <property type="entry name" value="DEFENSIN-LIKE PROTEIN 144-RELATED"/>
    <property type="match status" value="1"/>
</dbReference>
<dbReference type="Proteomes" id="UP000028999">
    <property type="component" value="Unassembled WGS sequence"/>
</dbReference>
<evidence type="ECO:0000256" key="4">
    <source>
        <dbReference type="ARBA" id="ARBA00022821"/>
    </source>
</evidence>
<evidence type="ECO:0000256" key="1">
    <source>
        <dbReference type="ARBA" id="ARBA00006722"/>
    </source>
</evidence>
<keyword evidence="4" id="KW-0611">Plant defense</keyword>
<keyword evidence="3" id="KW-0295">Fungicide</keyword>
<dbReference type="Proteomes" id="UP001295469">
    <property type="component" value="Chromosome A08"/>
</dbReference>
<reference evidence="7" key="3">
    <citation type="submission" date="2021-01" db="EMBL/GenBank/DDBJ databases">
        <authorList>
            <consortium name="Genoscope - CEA"/>
            <person name="William W."/>
        </authorList>
    </citation>
    <scope>NUCLEOTIDE SEQUENCE</scope>
</reference>
<feature type="chain" id="PRO_5040561679" evidence="6">
    <location>
        <begin position="27"/>
        <end position="83"/>
    </location>
</feature>
<protein>
    <submittedName>
        <fullName evidence="7">(rape) hypothetical protein</fullName>
    </submittedName>
    <submittedName>
        <fullName evidence="8">BnaA08g03860D protein</fullName>
    </submittedName>
</protein>
<evidence type="ECO:0000313" key="8">
    <source>
        <dbReference type="EMBL" id="CDY17022.1"/>
    </source>
</evidence>